<organism evidence="2 3">
    <name type="scientific">Spirochaeta isovalerica</name>
    <dbReference type="NCBI Taxonomy" id="150"/>
    <lineage>
        <taxon>Bacteria</taxon>
        <taxon>Pseudomonadati</taxon>
        <taxon>Spirochaetota</taxon>
        <taxon>Spirochaetia</taxon>
        <taxon>Spirochaetales</taxon>
        <taxon>Spirochaetaceae</taxon>
        <taxon>Spirochaeta</taxon>
    </lineage>
</organism>
<dbReference type="InterPro" id="IPR002826">
    <property type="entry name" value="MptE-like"/>
</dbReference>
<evidence type="ECO:0000313" key="2">
    <source>
        <dbReference type="EMBL" id="MBB6479006.1"/>
    </source>
</evidence>
<comment type="caution">
    <text evidence="2">The sequence shown here is derived from an EMBL/GenBank/DDBJ whole genome shotgun (WGS) entry which is preliminary data.</text>
</comment>
<dbReference type="RefSeq" id="WP_184743651.1">
    <property type="nucleotide sequence ID" value="NZ_JACHGJ010000001.1"/>
</dbReference>
<gene>
    <name evidence="2" type="ORF">HNR50_000639</name>
</gene>
<accession>A0A841R5A7</accession>
<feature type="domain" description="6-hydroxymethylpterin diphosphokinase MptE-like" evidence="1">
    <location>
        <begin position="169"/>
        <end position="335"/>
    </location>
</feature>
<dbReference type="Proteomes" id="UP000587760">
    <property type="component" value="Unassembled WGS sequence"/>
</dbReference>
<dbReference type="PANTHER" id="PTHR41786">
    <property type="entry name" value="MOTILITY ACCESSORY FACTOR MAF"/>
    <property type="match status" value="1"/>
</dbReference>
<dbReference type="AlphaFoldDB" id="A0A841R5A7"/>
<protein>
    <recommendedName>
        <fullName evidence="1">6-hydroxymethylpterin diphosphokinase MptE-like domain-containing protein</fullName>
    </recommendedName>
</protein>
<name>A0A841R5A7_9SPIO</name>
<evidence type="ECO:0000259" key="1">
    <source>
        <dbReference type="Pfam" id="PF01973"/>
    </source>
</evidence>
<dbReference type="EMBL" id="JACHGJ010000001">
    <property type="protein sequence ID" value="MBB6479006.1"/>
    <property type="molecule type" value="Genomic_DNA"/>
</dbReference>
<evidence type="ECO:0000313" key="3">
    <source>
        <dbReference type="Proteomes" id="UP000587760"/>
    </source>
</evidence>
<proteinExistence type="predicted"/>
<keyword evidence="3" id="KW-1185">Reference proteome</keyword>
<sequence>MSSELPLTVDTGRGFSINYKGQSLYSRYNPSKTPERIALNQELDEDTLYLLPSPLLMYGVDILLTRLPESSFLLGIECDQELMKLSMSSGSLKSHSRFELVRLDTREQLKTMIDRLGSWRFRRSKAIFLNSGYNLNKDIYDTLINFAALHLNTFWKNRLTLNKLGALWIRNIFQNLELVQSDLPDNSGKMIVVCGAGPSLDSTINIIREHRNHLYLIAVDTALSTLLDAHIEPDLVFALEAQFYNLGDFHNTGSSSFELLADLTSYPAVCRLNNGRVYFTFTDFAETILINRLKEFGLSLIEIPPLGSVGVAAVYSALTIFSEPIFLTGLDFSYIPGKSHSKGSPFIKSILRSNDRLHPLTNNSGIRRRNIIKLQGKIPETEITTDSILSGYGRLLSELLRDSNRVFDLSREGFPLNIPFVDEKELSEIISSQENTGAEIPCKTIHTFDSRGFLENEQNLLSFVISLWDKFIQSNNSEIPQELMNALVQVDYIYIDFPDKLPHPVNDLSFVSRAVKKAREYSGLIERILKN</sequence>
<dbReference type="PANTHER" id="PTHR41786:SF1">
    <property type="entry name" value="6-HYDROXYMETHYLPTERIN DIPHOSPHOKINASE MPTE-LIKE DOMAIN-CONTAINING PROTEIN"/>
    <property type="match status" value="1"/>
</dbReference>
<dbReference type="Pfam" id="PF01973">
    <property type="entry name" value="MptE-like"/>
    <property type="match status" value="1"/>
</dbReference>
<reference evidence="2 3" key="1">
    <citation type="submission" date="2020-08" db="EMBL/GenBank/DDBJ databases">
        <title>Genomic Encyclopedia of Type Strains, Phase IV (KMG-IV): sequencing the most valuable type-strain genomes for metagenomic binning, comparative biology and taxonomic classification.</title>
        <authorList>
            <person name="Goeker M."/>
        </authorList>
    </citation>
    <scope>NUCLEOTIDE SEQUENCE [LARGE SCALE GENOMIC DNA]</scope>
    <source>
        <strain evidence="2 3">DSM 2461</strain>
    </source>
</reference>